<evidence type="ECO:0000313" key="9">
    <source>
        <dbReference type="EMBL" id="GAP33696.1"/>
    </source>
</evidence>
<comment type="caution">
    <text evidence="9">The sequence shown here is derived from an EMBL/GenBank/DDBJ whole genome shotgun (WGS) entry which is preliminary data.</text>
</comment>
<evidence type="ECO:0000256" key="5">
    <source>
        <dbReference type="ARBA" id="ARBA00023004"/>
    </source>
</evidence>
<dbReference type="GO" id="GO:0005886">
    <property type="term" value="C:plasma membrane"/>
    <property type="evidence" value="ECO:0007669"/>
    <property type="project" value="TreeGrafter"/>
</dbReference>
<feature type="transmembrane region" description="Helical" evidence="7">
    <location>
        <begin position="196"/>
        <end position="218"/>
    </location>
</feature>
<dbReference type="Gene3D" id="2.60.40.10">
    <property type="entry name" value="Immunoglobulins"/>
    <property type="match status" value="1"/>
</dbReference>
<feature type="transmembrane region" description="Helical" evidence="7">
    <location>
        <begin position="44"/>
        <end position="64"/>
    </location>
</feature>
<dbReference type="InterPro" id="IPR014116">
    <property type="entry name" value="Cyt_c_oxidase_cbb3_FixG"/>
</dbReference>
<dbReference type="Pfam" id="PF13746">
    <property type="entry name" value="Fer4_18"/>
    <property type="match status" value="1"/>
</dbReference>
<keyword evidence="2" id="KW-0004">4Fe-4S</keyword>
<reference evidence="10" key="1">
    <citation type="submission" date="2015-07" db="EMBL/GenBank/DDBJ databases">
        <title>Discovery of a poly(ethylene terephthalate assimilation.</title>
        <authorList>
            <person name="Yoshida S."/>
            <person name="Hiraga K."/>
            <person name="Takehana T."/>
            <person name="Taniguchi I."/>
            <person name="Yamaji H."/>
            <person name="Maeda Y."/>
            <person name="Toyohara K."/>
            <person name="Miyamoto K."/>
            <person name="Kimura Y."/>
            <person name="Oda K."/>
        </authorList>
    </citation>
    <scope>NUCLEOTIDE SEQUENCE [LARGE SCALE GENOMIC DNA]</scope>
    <source>
        <strain evidence="10">NBRC 110686 / TISTR 2288 / 201-F6</strain>
    </source>
</reference>
<dbReference type="PANTHER" id="PTHR30176:SF3">
    <property type="entry name" value="FERREDOXIN-TYPE PROTEIN NAPH"/>
    <property type="match status" value="1"/>
</dbReference>
<feature type="transmembrane region" description="Helical" evidence="7">
    <location>
        <begin position="91"/>
        <end position="112"/>
    </location>
</feature>
<evidence type="ECO:0000256" key="3">
    <source>
        <dbReference type="ARBA" id="ARBA00022723"/>
    </source>
</evidence>
<dbReference type="PROSITE" id="PS00198">
    <property type="entry name" value="4FE4S_FER_1"/>
    <property type="match status" value="1"/>
</dbReference>
<evidence type="ECO:0000256" key="1">
    <source>
        <dbReference type="ARBA" id="ARBA00022448"/>
    </source>
</evidence>
<sequence>MSQDKPRATIPIVPVADAAGEMVSLYQKQATIYTREVHGWFAGWRWALVWFTQLLFYGLPWLSWNGRPMMLFDLAARRFYIGPLVLYPQDFIYLTALLIISAYGLFLFTAVAGRLWCGYACPQTVYTEIFMWVEQRIEGDRNRRMKRDAGPWTAEKLWRKGAKQAAWIAIGLWTGYTFVGYFTPIRTLGLEIASTLGLAGGAGVGPWEAFWVLFYGFATYGNAGYMREQVCKYMCPYARFQSAMFDHDTLVISYDERRGEPRGSRPRSMPHAELAPQGKGDCIDCGLCVQVCPTGIDIRKGLQYECIGCAACIDVCNGVMDKMDYPRGLIRYATQNGLAGGWDRARMWRRVLRPRVLVYSAILVLIAGAFVTSLALRPAFRVDVVRDRGALARQVEDGRVENVYRLQLMNASEHATRYRIVATGLDGLQTVPAAGVEVSVEATQSRWVPVNLQLPFETARRLGPGAHRMGFEVTRLAEPGEDAAERTVHEKSTFVVPR</sequence>
<evidence type="ECO:0000313" key="10">
    <source>
        <dbReference type="Proteomes" id="UP000037660"/>
    </source>
</evidence>
<dbReference type="InterPro" id="IPR017900">
    <property type="entry name" value="4Fe4S_Fe_S_CS"/>
</dbReference>
<evidence type="ECO:0000256" key="6">
    <source>
        <dbReference type="ARBA" id="ARBA00023014"/>
    </source>
</evidence>
<accession>A0A0K8NTG1</accession>
<proteinExistence type="predicted"/>
<keyword evidence="10" id="KW-1185">Reference proteome</keyword>
<evidence type="ECO:0000256" key="7">
    <source>
        <dbReference type="SAM" id="Phobius"/>
    </source>
</evidence>
<keyword evidence="4" id="KW-0249">Electron transport</keyword>
<keyword evidence="6" id="KW-0411">Iron-sulfur</keyword>
<keyword evidence="1" id="KW-0813">Transport</keyword>
<feature type="transmembrane region" description="Helical" evidence="7">
    <location>
        <begin position="356"/>
        <end position="376"/>
    </location>
</feature>
<keyword evidence="3" id="KW-0479">Metal-binding</keyword>
<reference evidence="9 10" key="2">
    <citation type="journal article" date="2016" name="Science">
        <title>A bacterium that degrades and assimilates poly(ethylene terephthalate).</title>
        <authorList>
            <person name="Yoshida S."/>
            <person name="Hiraga K."/>
            <person name="Takehana T."/>
            <person name="Taniguchi I."/>
            <person name="Yamaji H."/>
            <person name="Maeda Y."/>
            <person name="Toyohara K."/>
            <person name="Miyamoto K."/>
            <person name="Kimura Y."/>
            <person name="Oda K."/>
        </authorList>
    </citation>
    <scope>NUCLEOTIDE SEQUENCE [LARGE SCALE GENOMIC DNA]</scope>
    <source>
        <strain evidence="10">NBRC 110686 / TISTR 2288 / 201-F6</strain>
    </source>
</reference>
<dbReference type="InterPro" id="IPR013783">
    <property type="entry name" value="Ig-like_fold"/>
</dbReference>
<keyword evidence="5" id="KW-0408">Iron</keyword>
<dbReference type="InterPro" id="IPR017896">
    <property type="entry name" value="4Fe4S_Fe-S-bd"/>
</dbReference>
<name>A0A0K8NTG1_PISS1</name>
<dbReference type="EMBL" id="BBYR01000001">
    <property type="protein sequence ID" value="GAP33696.1"/>
    <property type="molecule type" value="Genomic_DNA"/>
</dbReference>
<protein>
    <submittedName>
        <fullName evidence="9">Type cbb3 cytochrome oxidase biogenesis protein CcoG</fullName>
    </submittedName>
</protein>
<evidence type="ECO:0000256" key="4">
    <source>
        <dbReference type="ARBA" id="ARBA00022982"/>
    </source>
</evidence>
<dbReference type="Proteomes" id="UP000037660">
    <property type="component" value="Unassembled WGS sequence"/>
</dbReference>
<dbReference type="GO" id="GO:0046872">
    <property type="term" value="F:metal ion binding"/>
    <property type="evidence" value="ECO:0007669"/>
    <property type="project" value="UniProtKB-KW"/>
</dbReference>
<evidence type="ECO:0000259" key="8">
    <source>
        <dbReference type="PROSITE" id="PS51379"/>
    </source>
</evidence>
<keyword evidence="7" id="KW-1133">Transmembrane helix</keyword>
<dbReference type="PROSITE" id="PS51379">
    <property type="entry name" value="4FE4S_FER_2"/>
    <property type="match status" value="1"/>
</dbReference>
<feature type="transmembrane region" description="Helical" evidence="7">
    <location>
        <begin position="165"/>
        <end position="184"/>
    </location>
</feature>
<dbReference type="InterPro" id="IPR051684">
    <property type="entry name" value="Electron_Trans/Redox"/>
</dbReference>
<dbReference type="NCBIfam" id="TIGR02745">
    <property type="entry name" value="ccoG_rdxA_fixG"/>
    <property type="match status" value="1"/>
</dbReference>
<dbReference type="SUPFAM" id="SSF54862">
    <property type="entry name" value="4Fe-4S ferredoxins"/>
    <property type="match status" value="1"/>
</dbReference>
<keyword evidence="7" id="KW-0812">Transmembrane</keyword>
<feature type="domain" description="4Fe-4S ferredoxin-type" evidence="8">
    <location>
        <begin position="270"/>
        <end position="301"/>
    </location>
</feature>
<gene>
    <name evidence="9" type="ORF">ISF6_0142</name>
</gene>
<dbReference type="InterPro" id="IPR032879">
    <property type="entry name" value="FixG_C"/>
</dbReference>
<dbReference type="STRING" id="1547922.ISF6_0142"/>
<dbReference type="PANTHER" id="PTHR30176">
    <property type="entry name" value="FERREDOXIN-TYPE PROTEIN NAPH"/>
    <property type="match status" value="1"/>
</dbReference>
<dbReference type="Pfam" id="PF12801">
    <property type="entry name" value="Fer4_5"/>
    <property type="match status" value="1"/>
</dbReference>
<dbReference type="GO" id="GO:0051539">
    <property type="term" value="F:4 iron, 4 sulfur cluster binding"/>
    <property type="evidence" value="ECO:0007669"/>
    <property type="project" value="UniProtKB-KW"/>
</dbReference>
<dbReference type="AlphaFoldDB" id="A0A0K8NTG1"/>
<keyword evidence="7" id="KW-0472">Membrane</keyword>
<organism evidence="9 10">
    <name type="scientific">Piscinibacter sakaiensis</name>
    <name type="common">Ideonella sakaiensis</name>
    <dbReference type="NCBI Taxonomy" id="1547922"/>
    <lineage>
        <taxon>Bacteria</taxon>
        <taxon>Pseudomonadati</taxon>
        <taxon>Pseudomonadota</taxon>
        <taxon>Betaproteobacteria</taxon>
        <taxon>Burkholderiales</taxon>
        <taxon>Sphaerotilaceae</taxon>
        <taxon>Piscinibacter</taxon>
    </lineage>
</organism>
<dbReference type="Pfam" id="PF11614">
    <property type="entry name" value="FixG_C"/>
    <property type="match status" value="1"/>
</dbReference>
<evidence type="ECO:0000256" key="2">
    <source>
        <dbReference type="ARBA" id="ARBA00022485"/>
    </source>
</evidence>